<dbReference type="EMBL" id="AANC01000011">
    <property type="protein sequence ID" value="EAQ47996.1"/>
    <property type="molecule type" value="Genomic_DNA"/>
</dbReference>
<organism evidence="1 2">
    <name type="scientific">Leeuwenhoekiella blandensis (strain CECT 7118 / CCUG 51940 / KCTC 22103 / MED217)</name>
    <name type="common">Flavobacterium sp. (strain MED217)</name>
    <dbReference type="NCBI Taxonomy" id="398720"/>
    <lineage>
        <taxon>Bacteria</taxon>
        <taxon>Pseudomonadati</taxon>
        <taxon>Bacteroidota</taxon>
        <taxon>Flavobacteriia</taxon>
        <taxon>Flavobacteriales</taxon>
        <taxon>Flavobacteriaceae</taxon>
        <taxon>Leeuwenhoekiella</taxon>
    </lineage>
</organism>
<name>A3XR26_LEEBM</name>
<proteinExistence type="predicted"/>
<dbReference type="eggNOG" id="ENOG502ZYXD">
    <property type="taxonomic scope" value="Bacteria"/>
</dbReference>
<evidence type="ECO:0000313" key="2">
    <source>
        <dbReference type="Proteomes" id="UP000001601"/>
    </source>
</evidence>
<evidence type="ECO:0000313" key="1">
    <source>
        <dbReference type="EMBL" id="EAQ47996.1"/>
    </source>
</evidence>
<reference evidence="1 2" key="1">
    <citation type="journal article" date="2007" name="Nature">
        <title>Light stimulates growth of proteorhodopsin-containing marine Flavobacteria.</title>
        <authorList>
            <person name="Gomez-Consarnau L."/>
            <person name="Gonzalez J.M."/>
            <person name="Coll-Llado M."/>
            <person name="Gourdon P."/>
            <person name="Pascher T."/>
            <person name="Neutze R."/>
            <person name="Pedros-Alio C."/>
            <person name="Pinhassi J."/>
        </authorList>
    </citation>
    <scope>NUCLEOTIDE SEQUENCE [LARGE SCALE GENOMIC DNA]</scope>
    <source>
        <strain evidence="1 2">MED217</strain>
    </source>
</reference>
<accession>A3XR26</accession>
<gene>
    <name evidence="1" type="ORF">MED217_13931</name>
</gene>
<dbReference type="Proteomes" id="UP000001601">
    <property type="component" value="Unassembled WGS sequence"/>
</dbReference>
<dbReference type="AlphaFoldDB" id="A3XR26"/>
<dbReference type="STRING" id="398720.MED217_13931"/>
<sequence length="163" mass="18450">MLTLPTAAQETNTKVRLTQEENETWLQDYQQVEDSEEKLNMVKTKILYDAQFVGPRPGISLTGLNEAQRQALKEQESKKPRITADCKILFVLQTTQSHFLDLEKSPQYKPFVEHLETFSISDTILTGASASAIYGTRARCGVVLLKTEDPDALNYLKTINNQK</sequence>
<keyword evidence="2" id="KW-1185">Reference proteome</keyword>
<dbReference type="HOGENOM" id="CLU_1625016_0_0_10"/>
<comment type="caution">
    <text evidence="1">The sequence shown here is derived from an EMBL/GenBank/DDBJ whole genome shotgun (WGS) entry which is preliminary data.</text>
</comment>
<protein>
    <submittedName>
        <fullName evidence="1">Uncharacterized protein</fullName>
    </submittedName>
</protein>